<protein>
    <submittedName>
        <fullName evidence="2">Uncharacterized protein</fullName>
    </submittedName>
</protein>
<keyword evidence="3" id="KW-1185">Reference proteome</keyword>
<gene>
    <name evidence="2" type="ORF">AAFF_G00044740</name>
</gene>
<evidence type="ECO:0000313" key="3">
    <source>
        <dbReference type="Proteomes" id="UP001221898"/>
    </source>
</evidence>
<evidence type="ECO:0000313" key="2">
    <source>
        <dbReference type="EMBL" id="KAJ8394671.1"/>
    </source>
</evidence>
<dbReference type="EMBL" id="JAINUG010000124">
    <property type="protein sequence ID" value="KAJ8394671.1"/>
    <property type="molecule type" value="Genomic_DNA"/>
</dbReference>
<dbReference type="Proteomes" id="UP001221898">
    <property type="component" value="Unassembled WGS sequence"/>
</dbReference>
<proteinExistence type="predicted"/>
<name>A0AAD7S4J2_9TELE</name>
<dbReference type="AlphaFoldDB" id="A0AAD7S4J2"/>
<feature type="region of interest" description="Disordered" evidence="1">
    <location>
        <begin position="1"/>
        <end position="30"/>
    </location>
</feature>
<comment type="caution">
    <text evidence="2">The sequence shown here is derived from an EMBL/GenBank/DDBJ whole genome shotgun (WGS) entry which is preliminary data.</text>
</comment>
<reference evidence="2" key="1">
    <citation type="journal article" date="2023" name="Science">
        <title>Genome structures resolve the early diversification of teleost fishes.</title>
        <authorList>
            <person name="Parey E."/>
            <person name="Louis A."/>
            <person name="Montfort J."/>
            <person name="Bouchez O."/>
            <person name="Roques C."/>
            <person name="Iampietro C."/>
            <person name="Lluch J."/>
            <person name="Castinel A."/>
            <person name="Donnadieu C."/>
            <person name="Desvignes T."/>
            <person name="Floi Bucao C."/>
            <person name="Jouanno E."/>
            <person name="Wen M."/>
            <person name="Mejri S."/>
            <person name="Dirks R."/>
            <person name="Jansen H."/>
            <person name="Henkel C."/>
            <person name="Chen W.J."/>
            <person name="Zahm M."/>
            <person name="Cabau C."/>
            <person name="Klopp C."/>
            <person name="Thompson A.W."/>
            <person name="Robinson-Rechavi M."/>
            <person name="Braasch I."/>
            <person name="Lecointre G."/>
            <person name="Bobe J."/>
            <person name="Postlethwait J.H."/>
            <person name="Berthelot C."/>
            <person name="Roest Crollius H."/>
            <person name="Guiguen Y."/>
        </authorList>
    </citation>
    <scope>NUCLEOTIDE SEQUENCE</scope>
    <source>
        <strain evidence="2">NC1722</strain>
    </source>
</reference>
<evidence type="ECO:0000256" key="1">
    <source>
        <dbReference type="SAM" id="MobiDB-lite"/>
    </source>
</evidence>
<organism evidence="2 3">
    <name type="scientific">Aldrovandia affinis</name>
    <dbReference type="NCBI Taxonomy" id="143900"/>
    <lineage>
        <taxon>Eukaryota</taxon>
        <taxon>Metazoa</taxon>
        <taxon>Chordata</taxon>
        <taxon>Craniata</taxon>
        <taxon>Vertebrata</taxon>
        <taxon>Euteleostomi</taxon>
        <taxon>Actinopterygii</taxon>
        <taxon>Neopterygii</taxon>
        <taxon>Teleostei</taxon>
        <taxon>Notacanthiformes</taxon>
        <taxon>Halosauridae</taxon>
        <taxon>Aldrovandia</taxon>
    </lineage>
</organism>
<feature type="region of interest" description="Disordered" evidence="1">
    <location>
        <begin position="86"/>
        <end position="106"/>
    </location>
</feature>
<accession>A0AAD7S4J2</accession>
<sequence length="106" mass="11645">MSATGNGTRFSLKVDHPSTEGLPSHLTTNSHLKRRYCQDVQHQKTEEEIPERVTNYDGADGEEIARGDTRDAKGSLIVTYPLRIPGKTRASPAPLMQGTVRTRAGL</sequence>